<dbReference type="EMBL" id="CP104395">
    <property type="protein sequence ID" value="WEL19453.1"/>
    <property type="molecule type" value="Genomic_DNA"/>
</dbReference>
<dbReference type="GeneID" id="98290463"/>
<dbReference type="RefSeq" id="WP_347722323.1">
    <property type="nucleotide sequence ID" value="NZ_CP104395.1"/>
</dbReference>
<name>A0ABY8CE32_9ARCH</name>
<gene>
    <name evidence="1" type="ORF">SVXNc_0429</name>
</gene>
<organism evidence="1 2">
    <name type="scientific">Candidatus Nanohalococcus occultus</name>
    <dbReference type="NCBI Taxonomy" id="2978047"/>
    <lineage>
        <taxon>Archaea</taxon>
        <taxon>Candidatus Nanohalarchaeota</taxon>
        <taxon>Candidatus Nanohalarchaeota incertae sedis</taxon>
        <taxon>Candidatus Nanohalococcus</taxon>
    </lineage>
</organism>
<sequence>MKYEYICKRCGESLRGVSKAVLVLSAQNHYAEGHRNTGKPSSHSDRDETRILREIHQIQG</sequence>
<evidence type="ECO:0000313" key="2">
    <source>
        <dbReference type="Proteomes" id="UP001218034"/>
    </source>
</evidence>
<protein>
    <submittedName>
        <fullName evidence="1">Uncharacterized protein</fullName>
    </submittedName>
</protein>
<accession>A0ABY8CE32</accession>
<dbReference type="Proteomes" id="UP001218034">
    <property type="component" value="Chromosome"/>
</dbReference>
<evidence type="ECO:0000313" key="1">
    <source>
        <dbReference type="EMBL" id="WEL19453.1"/>
    </source>
</evidence>
<proteinExistence type="predicted"/>
<reference evidence="1 2" key="1">
    <citation type="submission" date="2022-09" db="EMBL/GenBank/DDBJ databases">
        <title>Xylan utilization by haloarchaea-nanohaloarchaea associations.</title>
        <authorList>
            <person name="Yakimov M."/>
        </authorList>
    </citation>
    <scope>NUCLEOTIDE SEQUENCE [LARGE SCALE GENOMIC DNA]</scope>
    <source>
        <strain evidence="1 2">SVXNc</strain>
    </source>
</reference>
<keyword evidence="2" id="KW-1185">Reference proteome</keyword>